<dbReference type="PANTHER" id="PTHR12910:SF2">
    <property type="entry name" value="NADH DEHYDROGENASE [UBIQUINONE] 1 ALPHA SUBCOMPLEX SUBUNIT 12"/>
    <property type="match status" value="1"/>
</dbReference>
<comment type="caution">
    <text evidence="1">The sequence shown here is derived from an EMBL/GenBank/DDBJ whole genome shotgun (WGS) entry which is preliminary data.</text>
</comment>
<reference evidence="1" key="1">
    <citation type="submission" date="2019-02" db="EMBL/GenBank/DDBJ databases">
        <title>A novel Candidatus Liberibacter species associated with the New Zealand native fuchsia psyllid, Ctenarytaina fuchsiae.</title>
        <authorList>
            <person name="Thompson S.M."/>
            <person name="Jorgensen N."/>
            <person name="David C."/>
            <person name="Bulman S.R."/>
            <person name="Smith G.R."/>
        </authorList>
    </citation>
    <scope>NUCLEOTIDE SEQUENCE</scope>
    <source>
        <strain evidence="1">Oxford</strain>
    </source>
</reference>
<gene>
    <name evidence="1" type="ORF">EU981_04005</name>
</gene>
<dbReference type="InterPro" id="IPR007763">
    <property type="entry name" value="NDUFA12"/>
</dbReference>
<evidence type="ECO:0000313" key="1">
    <source>
        <dbReference type="EMBL" id="MBL0849221.1"/>
    </source>
</evidence>
<dbReference type="Pfam" id="PF05071">
    <property type="entry name" value="NDUFA12"/>
    <property type="match status" value="1"/>
</dbReference>
<dbReference type="GO" id="GO:0006979">
    <property type="term" value="P:response to oxidative stress"/>
    <property type="evidence" value="ECO:0007669"/>
    <property type="project" value="TreeGrafter"/>
</dbReference>
<sequence>MKNFLLQIFVWWHGQTIGTRFFTWRVGRCVGKDQFGNTYYEGGKTSYGLSRRWVIYNGYTDPSSIPPVWHGWIHHRRIDKPSKQEQQNVFDWQKPHRVNLTGSPEAYCPRFRKNVVDEKEENQLPLEYKAWSPSD</sequence>
<dbReference type="Proteomes" id="UP000736856">
    <property type="component" value="Unassembled WGS sequence"/>
</dbReference>
<dbReference type="NCBIfam" id="NF006040">
    <property type="entry name" value="PRK08183.1"/>
    <property type="match status" value="1"/>
</dbReference>
<proteinExistence type="predicted"/>
<name>A0A937DJA2_9HYPH</name>
<protein>
    <submittedName>
        <fullName evidence="1">NADH:ubiquinone oxidoreductase subunit NDUFA12</fullName>
    </submittedName>
</protein>
<dbReference type="EMBL" id="SEOL01000007">
    <property type="protein sequence ID" value="MBL0849221.1"/>
    <property type="molecule type" value="Genomic_DNA"/>
</dbReference>
<dbReference type="PANTHER" id="PTHR12910">
    <property type="entry name" value="NADH-UBIQUINONE OXIDOREDUCTASE SUBUNIT B17.2"/>
    <property type="match status" value="1"/>
</dbReference>
<evidence type="ECO:0000313" key="2">
    <source>
        <dbReference type="Proteomes" id="UP000736856"/>
    </source>
</evidence>
<dbReference type="AlphaFoldDB" id="A0A937DJA2"/>
<accession>A0A937DJA2</accession>
<dbReference type="GO" id="GO:0045271">
    <property type="term" value="C:respiratory chain complex I"/>
    <property type="evidence" value="ECO:0007669"/>
    <property type="project" value="InterPro"/>
</dbReference>
<organism evidence="1 2">
    <name type="scientific">Candidatus Liberibacter ctenarytainae</name>
    <dbReference type="NCBI Taxonomy" id="2020335"/>
    <lineage>
        <taxon>Bacteria</taxon>
        <taxon>Pseudomonadati</taxon>
        <taxon>Pseudomonadota</taxon>
        <taxon>Alphaproteobacteria</taxon>
        <taxon>Hyphomicrobiales</taxon>
        <taxon>Rhizobiaceae</taxon>
        <taxon>Liberibacter</taxon>
    </lineage>
</organism>